<accession>A0AAW2NRW6</accession>
<comment type="caution">
    <text evidence="3">The sequence shown here is derived from an EMBL/GenBank/DDBJ whole genome shotgun (WGS) entry which is preliminary data.</text>
</comment>
<evidence type="ECO:0000256" key="2">
    <source>
        <dbReference type="SAM" id="MobiDB-lite"/>
    </source>
</evidence>
<dbReference type="AlphaFoldDB" id="A0AAW2NRW6"/>
<keyword evidence="1" id="KW-0813">Transport</keyword>
<name>A0AAW2NRW6_SESRA</name>
<organism evidence="3">
    <name type="scientific">Sesamum radiatum</name>
    <name type="common">Black benniseed</name>
    <dbReference type="NCBI Taxonomy" id="300843"/>
    <lineage>
        <taxon>Eukaryota</taxon>
        <taxon>Viridiplantae</taxon>
        <taxon>Streptophyta</taxon>
        <taxon>Embryophyta</taxon>
        <taxon>Tracheophyta</taxon>
        <taxon>Spermatophyta</taxon>
        <taxon>Magnoliopsida</taxon>
        <taxon>eudicotyledons</taxon>
        <taxon>Gunneridae</taxon>
        <taxon>Pentapetalae</taxon>
        <taxon>asterids</taxon>
        <taxon>lamiids</taxon>
        <taxon>Lamiales</taxon>
        <taxon>Pedaliaceae</taxon>
        <taxon>Sesamum</taxon>
    </lineage>
</organism>
<gene>
    <name evidence="3" type="ORF">Sradi_4355900</name>
</gene>
<reference evidence="3" key="1">
    <citation type="submission" date="2020-06" db="EMBL/GenBank/DDBJ databases">
        <authorList>
            <person name="Li T."/>
            <person name="Hu X."/>
            <person name="Zhang T."/>
            <person name="Song X."/>
            <person name="Zhang H."/>
            <person name="Dai N."/>
            <person name="Sheng W."/>
            <person name="Hou X."/>
            <person name="Wei L."/>
        </authorList>
    </citation>
    <scope>NUCLEOTIDE SEQUENCE</scope>
    <source>
        <strain evidence="3">G02</strain>
        <tissue evidence="3">Leaf</tissue>
    </source>
</reference>
<protein>
    <submittedName>
        <fullName evidence="3">ABC transporter G family member 32</fullName>
    </submittedName>
</protein>
<evidence type="ECO:0000313" key="3">
    <source>
        <dbReference type="EMBL" id="KAL0345246.1"/>
    </source>
</evidence>
<feature type="region of interest" description="Disordered" evidence="2">
    <location>
        <begin position="192"/>
        <end position="217"/>
    </location>
</feature>
<reference evidence="3" key="2">
    <citation type="journal article" date="2024" name="Plant">
        <title>Genomic evolution and insights into agronomic trait innovations of Sesamum species.</title>
        <authorList>
            <person name="Miao H."/>
            <person name="Wang L."/>
            <person name="Qu L."/>
            <person name="Liu H."/>
            <person name="Sun Y."/>
            <person name="Le M."/>
            <person name="Wang Q."/>
            <person name="Wei S."/>
            <person name="Zheng Y."/>
            <person name="Lin W."/>
            <person name="Duan Y."/>
            <person name="Cao H."/>
            <person name="Xiong S."/>
            <person name="Wang X."/>
            <person name="Wei L."/>
            <person name="Li C."/>
            <person name="Ma Q."/>
            <person name="Ju M."/>
            <person name="Zhao R."/>
            <person name="Li G."/>
            <person name="Mu C."/>
            <person name="Tian Q."/>
            <person name="Mei H."/>
            <person name="Zhang T."/>
            <person name="Gao T."/>
            <person name="Zhang H."/>
        </authorList>
    </citation>
    <scope>NUCLEOTIDE SEQUENCE</scope>
    <source>
        <strain evidence="3">G02</strain>
    </source>
</reference>
<dbReference type="PANTHER" id="PTHR19241">
    <property type="entry name" value="ATP-BINDING CASSETTE TRANSPORTER"/>
    <property type="match status" value="1"/>
</dbReference>
<dbReference type="EMBL" id="JACGWJ010000019">
    <property type="protein sequence ID" value="KAL0345246.1"/>
    <property type="molecule type" value="Genomic_DNA"/>
</dbReference>
<feature type="region of interest" description="Disordered" evidence="2">
    <location>
        <begin position="160"/>
        <end position="179"/>
    </location>
</feature>
<evidence type="ECO:0000256" key="1">
    <source>
        <dbReference type="ARBA" id="ARBA00022448"/>
    </source>
</evidence>
<sequence length="217" mass="24501">MIKGISGGQKKRQDCIPGTSCSSPRVLCIYGFSCPDRKNVADFLQEVISKKDQEQYWASPDRPYRYIPVMTFAEAFSSYSIGKNLSEELDVPFDKRYNHPAALSSSQYGVKKIELLKTNFDWQLLLMKRNLWLPDGRDSGVSPTSMRTTNRCKGVKVEELQNEAGSRGPRRGHVSRGQGWWSLSTRRPELAFMSTVADPPHRALASVGPQKGSWERP</sequence>
<proteinExistence type="predicted"/>